<evidence type="ECO:0000256" key="1">
    <source>
        <dbReference type="SAM" id="SignalP"/>
    </source>
</evidence>
<accession>A0AAV7XSM4</accession>
<keyword evidence="3" id="KW-1185">Reference proteome</keyword>
<dbReference type="Proteomes" id="UP001075354">
    <property type="component" value="Chromosome 4"/>
</dbReference>
<keyword evidence="1" id="KW-0732">Signal</keyword>
<comment type="caution">
    <text evidence="2">The sequence shown here is derived from an EMBL/GenBank/DDBJ whole genome shotgun (WGS) entry which is preliminary data.</text>
</comment>
<evidence type="ECO:0000313" key="2">
    <source>
        <dbReference type="EMBL" id="KAJ1528918.1"/>
    </source>
</evidence>
<name>A0AAV7XSM4_9NEOP</name>
<organism evidence="2 3">
    <name type="scientific">Megalurothrips usitatus</name>
    <name type="common">bean blossom thrips</name>
    <dbReference type="NCBI Taxonomy" id="439358"/>
    <lineage>
        <taxon>Eukaryota</taxon>
        <taxon>Metazoa</taxon>
        <taxon>Ecdysozoa</taxon>
        <taxon>Arthropoda</taxon>
        <taxon>Hexapoda</taxon>
        <taxon>Insecta</taxon>
        <taxon>Pterygota</taxon>
        <taxon>Neoptera</taxon>
        <taxon>Paraneoptera</taxon>
        <taxon>Thysanoptera</taxon>
        <taxon>Terebrantia</taxon>
        <taxon>Thripoidea</taxon>
        <taxon>Thripidae</taxon>
        <taxon>Megalurothrips</taxon>
    </lineage>
</organism>
<sequence length="217" mass="24631">MWSILALLGLSLCATALADTHVHELAVGQPQHFRVYHHKSNQAVIFSLCDSERCGRLTVEGWRRSGKLQYEGRSTCELNGRGGCFLASQPGADAGFRYPERPFDTAAYDFVVERQHHPKRLGSRRYTMVLWMRDATGDVAEVPVPERAGRLTIEPQLHNNMTVEWVNPGIVMAENSVRNGVNRFFGWTTTPPPTTTSRRRLGRVRVTTTTRRSTWRH</sequence>
<evidence type="ECO:0000313" key="3">
    <source>
        <dbReference type="Proteomes" id="UP001075354"/>
    </source>
</evidence>
<dbReference type="AlphaFoldDB" id="A0AAV7XSM4"/>
<gene>
    <name evidence="2" type="ORF">ONE63_007287</name>
</gene>
<dbReference type="EMBL" id="JAPTSV010000004">
    <property type="protein sequence ID" value="KAJ1528918.1"/>
    <property type="molecule type" value="Genomic_DNA"/>
</dbReference>
<feature type="signal peptide" evidence="1">
    <location>
        <begin position="1"/>
        <end position="18"/>
    </location>
</feature>
<protein>
    <submittedName>
        <fullName evidence="2">Uncharacterized protein</fullName>
    </submittedName>
</protein>
<proteinExistence type="predicted"/>
<feature type="chain" id="PRO_5043865991" evidence="1">
    <location>
        <begin position="19"/>
        <end position="217"/>
    </location>
</feature>
<reference evidence="2" key="1">
    <citation type="submission" date="2022-12" db="EMBL/GenBank/DDBJ databases">
        <title>Chromosome-level genome assembly of the bean flower thrips Megalurothrips usitatus.</title>
        <authorList>
            <person name="Ma L."/>
            <person name="Liu Q."/>
            <person name="Li H."/>
            <person name="Cai W."/>
        </authorList>
    </citation>
    <scope>NUCLEOTIDE SEQUENCE</scope>
    <source>
        <strain evidence="2">Cailab_2022a</strain>
    </source>
</reference>